<accession>A0ABD0ZM39</accession>
<protein>
    <submittedName>
        <fullName evidence="7">Major pollen allergen Ole e 10</fullName>
    </submittedName>
</protein>
<dbReference type="PANTHER" id="PTHR31044">
    <property type="entry name" value="BETA-1,3 GLUCANASE"/>
    <property type="match status" value="1"/>
</dbReference>
<dbReference type="GO" id="GO:0009506">
    <property type="term" value="C:plasmodesma"/>
    <property type="evidence" value="ECO:0007669"/>
    <property type="project" value="UniProtKB-ARBA"/>
</dbReference>
<dbReference type="SMART" id="SM00768">
    <property type="entry name" value="X8"/>
    <property type="match status" value="1"/>
</dbReference>
<comment type="caution">
    <text evidence="7">The sequence shown here is derived from an EMBL/GenBank/DDBJ whole genome shotgun (WGS) entry which is preliminary data.</text>
</comment>
<evidence type="ECO:0000256" key="2">
    <source>
        <dbReference type="ARBA" id="ARBA00022622"/>
    </source>
</evidence>
<dbReference type="GO" id="GO:0005886">
    <property type="term" value="C:plasma membrane"/>
    <property type="evidence" value="ECO:0007669"/>
    <property type="project" value="UniProtKB-SubCell"/>
</dbReference>
<name>A0ABD0ZM39_CARAN</name>
<evidence type="ECO:0000259" key="6">
    <source>
        <dbReference type="SMART" id="SM00768"/>
    </source>
</evidence>
<evidence type="ECO:0000313" key="7">
    <source>
        <dbReference type="EMBL" id="KAL1195722.1"/>
    </source>
</evidence>
<feature type="chain" id="PRO_5044867343" evidence="5">
    <location>
        <begin position="25"/>
        <end position="115"/>
    </location>
</feature>
<evidence type="ECO:0000256" key="4">
    <source>
        <dbReference type="ARBA" id="ARBA00023288"/>
    </source>
</evidence>
<evidence type="ECO:0000313" key="8">
    <source>
        <dbReference type="Proteomes" id="UP001558713"/>
    </source>
</evidence>
<dbReference type="PANTHER" id="PTHR31044:SF130">
    <property type="entry name" value="CARBOHYDRATE-BINDING X8 DOMAIN SUPERFAMILY PROTEIN"/>
    <property type="match status" value="1"/>
</dbReference>
<keyword evidence="2" id="KW-0325">Glycoprotein</keyword>
<dbReference type="Proteomes" id="UP001558713">
    <property type="component" value="Unassembled WGS sequence"/>
</dbReference>
<dbReference type="InterPro" id="IPR012946">
    <property type="entry name" value="X8"/>
</dbReference>
<keyword evidence="4" id="KW-0449">Lipoprotein</keyword>
<sequence length="115" mass="12467">MANMTLLFILISSIMIHHLPMASSKKWCVANKAVMNIKLQANINFGCSQAGVDCKPIRPGGSCFNPDTLYTHASYVMNAYYQSHGHTDEACLFIFGSAARLTDVDPSSGGCVYVS</sequence>
<dbReference type="GO" id="GO:0098552">
    <property type="term" value="C:side of membrane"/>
    <property type="evidence" value="ECO:0007669"/>
    <property type="project" value="UniProtKB-KW"/>
</dbReference>
<feature type="domain" description="X8" evidence="6">
    <location>
        <begin position="26"/>
        <end position="113"/>
    </location>
</feature>
<evidence type="ECO:0000256" key="1">
    <source>
        <dbReference type="ARBA" id="ARBA00004609"/>
    </source>
</evidence>
<keyword evidence="8" id="KW-1185">Reference proteome</keyword>
<evidence type="ECO:0000256" key="3">
    <source>
        <dbReference type="ARBA" id="ARBA00022729"/>
    </source>
</evidence>
<dbReference type="Pfam" id="PF07983">
    <property type="entry name" value="X8"/>
    <property type="match status" value="1"/>
</dbReference>
<reference evidence="7 8" key="1">
    <citation type="submission" date="2024-04" db="EMBL/GenBank/DDBJ databases">
        <title>Genome assembly C_amara_ONT_v2.</title>
        <authorList>
            <person name="Yant L."/>
            <person name="Moore C."/>
            <person name="Slenker M."/>
        </authorList>
    </citation>
    <scope>NUCLEOTIDE SEQUENCE [LARGE SCALE GENOMIC DNA]</scope>
    <source>
        <tissue evidence="7">Leaf</tissue>
    </source>
</reference>
<comment type="subcellular location">
    <subcellularLocation>
        <location evidence="1">Cell membrane</location>
        <topology evidence="1">Lipid-anchor</topology>
        <topology evidence="1">GPI-anchor</topology>
    </subcellularLocation>
</comment>
<dbReference type="InterPro" id="IPR044788">
    <property type="entry name" value="X8_dom_prot"/>
</dbReference>
<keyword evidence="2" id="KW-0336">GPI-anchor</keyword>
<dbReference type="EMBL" id="JBANAX010000720">
    <property type="protein sequence ID" value="KAL1195722.1"/>
    <property type="molecule type" value="Genomic_DNA"/>
</dbReference>
<proteinExistence type="predicted"/>
<organism evidence="7 8">
    <name type="scientific">Cardamine amara subsp. amara</name>
    <dbReference type="NCBI Taxonomy" id="228776"/>
    <lineage>
        <taxon>Eukaryota</taxon>
        <taxon>Viridiplantae</taxon>
        <taxon>Streptophyta</taxon>
        <taxon>Embryophyta</taxon>
        <taxon>Tracheophyta</taxon>
        <taxon>Spermatophyta</taxon>
        <taxon>Magnoliopsida</taxon>
        <taxon>eudicotyledons</taxon>
        <taxon>Gunneridae</taxon>
        <taxon>Pentapetalae</taxon>
        <taxon>rosids</taxon>
        <taxon>malvids</taxon>
        <taxon>Brassicales</taxon>
        <taxon>Brassicaceae</taxon>
        <taxon>Cardamineae</taxon>
        <taxon>Cardamine</taxon>
    </lineage>
</organism>
<gene>
    <name evidence="7" type="ORF">V5N11_035701</name>
</gene>
<keyword evidence="3 5" id="KW-0732">Signal</keyword>
<feature type="signal peptide" evidence="5">
    <location>
        <begin position="1"/>
        <end position="24"/>
    </location>
</feature>
<keyword evidence="2" id="KW-0472">Membrane</keyword>
<dbReference type="Gene3D" id="1.20.58.1040">
    <property type="match status" value="1"/>
</dbReference>
<dbReference type="AlphaFoldDB" id="A0ABD0ZM39"/>
<evidence type="ECO:0000256" key="5">
    <source>
        <dbReference type="SAM" id="SignalP"/>
    </source>
</evidence>